<dbReference type="RefSeq" id="WP_173583042.1">
    <property type="nucleotide sequence ID" value="NZ_WOTB01000009.1"/>
</dbReference>
<organism evidence="2 3">
    <name type="scientific">Acetobacter musti</name>
    <dbReference type="NCBI Taxonomy" id="864732"/>
    <lineage>
        <taxon>Bacteria</taxon>
        <taxon>Pseudomonadati</taxon>
        <taxon>Pseudomonadota</taxon>
        <taxon>Alphaproteobacteria</taxon>
        <taxon>Acetobacterales</taxon>
        <taxon>Acetobacteraceae</taxon>
        <taxon>Acetobacter</taxon>
    </lineage>
</organism>
<gene>
    <name evidence="2" type="ORF">GOB93_08650</name>
</gene>
<name>A0ABX0JS28_9PROT</name>
<protein>
    <recommendedName>
        <fullName evidence="4">Transcriptional regulator</fullName>
    </recommendedName>
</protein>
<evidence type="ECO:0000313" key="3">
    <source>
        <dbReference type="Proteomes" id="UP000635278"/>
    </source>
</evidence>
<comment type="caution">
    <text evidence="2">The sequence shown here is derived from an EMBL/GenBank/DDBJ whole genome shotgun (WGS) entry which is preliminary data.</text>
</comment>
<evidence type="ECO:0000313" key="2">
    <source>
        <dbReference type="EMBL" id="NHN84712.1"/>
    </source>
</evidence>
<evidence type="ECO:0008006" key="4">
    <source>
        <dbReference type="Google" id="ProtNLM"/>
    </source>
</evidence>
<feature type="region of interest" description="Disordered" evidence="1">
    <location>
        <begin position="1"/>
        <end position="102"/>
    </location>
</feature>
<dbReference type="Proteomes" id="UP000635278">
    <property type="component" value="Unassembled WGS sequence"/>
</dbReference>
<sequence>MSVTRDTSIRETSSASEPSASENGQAGQDASSRGCSSGEKAGAASGDGKPRLTPAAEAARLKRQADEAGALRANLMRRKAQARARAGQKLPAQPSHPDPETS</sequence>
<evidence type="ECO:0000256" key="1">
    <source>
        <dbReference type="SAM" id="MobiDB-lite"/>
    </source>
</evidence>
<feature type="compositionally biased region" description="Polar residues" evidence="1">
    <location>
        <begin position="1"/>
        <end position="12"/>
    </location>
</feature>
<proteinExistence type="predicted"/>
<accession>A0ABX0JS28</accession>
<feature type="compositionally biased region" description="Polar residues" evidence="1">
    <location>
        <begin position="23"/>
        <end position="35"/>
    </location>
</feature>
<keyword evidence="3" id="KW-1185">Reference proteome</keyword>
<dbReference type="EMBL" id="WOTB01000009">
    <property type="protein sequence ID" value="NHN84712.1"/>
    <property type="molecule type" value="Genomic_DNA"/>
</dbReference>
<reference evidence="2 3" key="1">
    <citation type="journal article" date="2020" name="Int. J. Syst. Evol. Microbiol.">
        <title>Novel acetic acid bacteria from cider fermentations: Acetobacter conturbans sp. nov. and Acetobacter fallax sp. nov.</title>
        <authorList>
            <person name="Sombolestani A.S."/>
            <person name="Cleenwerck I."/>
            <person name="Cnockaert M."/>
            <person name="Borremans W."/>
            <person name="Wieme A.D."/>
            <person name="De Vuyst L."/>
            <person name="Vandamme P."/>
        </authorList>
    </citation>
    <scope>NUCLEOTIDE SEQUENCE [LARGE SCALE GENOMIC DNA]</scope>
    <source>
        <strain evidence="2 3">LMG 30640</strain>
    </source>
</reference>
<feature type="compositionally biased region" description="Low complexity" evidence="1">
    <location>
        <begin position="13"/>
        <end position="22"/>
    </location>
</feature>